<dbReference type="Proteomes" id="UP000019593">
    <property type="component" value="Chromosome"/>
</dbReference>
<dbReference type="STRING" id="1294273.roselon_01247"/>
<dbReference type="HOGENOM" id="CLU_3204727_0_0_5"/>
<name>W8S0G9_9RHOB</name>
<reference evidence="1 2" key="1">
    <citation type="submission" date="2013-03" db="EMBL/GenBank/DDBJ databases">
        <authorList>
            <person name="Fiebig A."/>
            <person name="Goeker M."/>
            <person name="Klenk H.-P.P."/>
        </authorList>
    </citation>
    <scope>NUCLEOTIDE SEQUENCE [LARGE SCALE GENOMIC DNA]</scope>
    <source>
        <strain evidence="2">DSM 19469</strain>
    </source>
</reference>
<proteinExistence type="predicted"/>
<evidence type="ECO:0000313" key="1">
    <source>
        <dbReference type="EMBL" id="AHM03637.1"/>
    </source>
</evidence>
<dbReference type="KEGG" id="red:roselon_01247"/>
<evidence type="ECO:0000313" key="2">
    <source>
        <dbReference type="Proteomes" id="UP000019593"/>
    </source>
</evidence>
<dbReference type="AlphaFoldDB" id="W8S0G9"/>
<sequence>MNIAQVLFLIAGRVAAALVELRRNLPLPPANAKFLSCMKDTRRPS</sequence>
<organism evidence="1 2">
    <name type="scientific">Roseicyclus elongatus DSM 19469</name>
    <dbReference type="NCBI Taxonomy" id="1294273"/>
    <lineage>
        <taxon>Bacteria</taxon>
        <taxon>Pseudomonadati</taxon>
        <taxon>Pseudomonadota</taxon>
        <taxon>Alphaproteobacteria</taxon>
        <taxon>Rhodobacterales</taxon>
        <taxon>Roseobacteraceae</taxon>
        <taxon>Roseicyclus</taxon>
    </lineage>
</organism>
<keyword evidence="2" id="KW-1185">Reference proteome</keyword>
<accession>W8S0G9</accession>
<dbReference type="EMBL" id="CP004372">
    <property type="protein sequence ID" value="AHM03637.1"/>
    <property type="molecule type" value="Genomic_DNA"/>
</dbReference>
<protein>
    <submittedName>
        <fullName evidence="1">Uncharacterized protein</fullName>
    </submittedName>
</protein>
<gene>
    <name evidence="1" type="ORF">roselon_01247</name>
</gene>